<evidence type="ECO:0000313" key="1">
    <source>
        <dbReference type="EMBL" id="KAJ5066899.1"/>
    </source>
</evidence>
<sequence>MSQVHLLLTFGAKRSDKFYLVHYYPLYHLFNQEGFPVYPPKKKELEIEYFRNLISMLKQLLNSQFLSQSFTWEHFIRLLAKNSLKNRFFPGITQR</sequence>
<dbReference type="AlphaFoldDB" id="A0A9Q0R5M0"/>
<evidence type="ECO:0000313" key="2">
    <source>
        <dbReference type="Proteomes" id="UP001149090"/>
    </source>
</evidence>
<gene>
    <name evidence="1" type="ORF">M0811_03243</name>
</gene>
<protein>
    <submittedName>
        <fullName evidence="1">Uncharacterized protein</fullName>
    </submittedName>
</protein>
<organism evidence="1 2">
    <name type="scientific">Anaeramoeba ignava</name>
    <name type="common">Anaerobic marine amoeba</name>
    <dbReference type="NCBI Taxonomy" id="1746090"/>
    <lineage>
        <taxon>Eukaryota</taxon>
        <taxon>Metamonada</taxon>
        <taxon>Anaeramoebidae</taxon>
        <taxon>Anaeramoeba</taxon>
    </lineage>
</organism>
<dbReference type="EMBL" id="JAPDFW010000136">
    <property type="protein sequence ID" value="KAJ5066899.1"/>
    <property type="molecule type" value="Genomic_DNA"/>
</dbReference>
<proteinExistence type="predicted"/>
<accession>A0A9Q0R5M0</accession>
<comment type="caution">
    <text evidence="1">The sequence shown here is derived from an EMBL/GenBank/DDBJ whole genome shotgun (WGS) entry which is preliminary data.</text>
</comment>
<keyword evidence="2" id="KW-1185">Reference proteome</keyword>
<dbReference type="Proteomes" id="UP001149090">
    <property type="component" value="Unassembled WGS sequence"/>
</dbReference>
<reference evidence="1" key="1">
    <citation type="submission" date="2022-10" db="EMBL/GenBank/DDBJ databases">
        <title>Novel sulphate-reducing endosymbionts in the free-living metamonad Anaeramoeba.</title>
        <authorList>
            <person name="Jerlstrom-Hultqvist J."/>
            <person name="Cepicka I."/>
            <person name="Gallot-Lavallee L."/>
            <person name="Salas-Leiva D."/>
            <person name="Curtis B.A."/>
            <person name="Zahonova K."/>
            <person name="Pipaliya S."/>
            <person name="Dacks J."/>
            <person name="Roger A.J."/>
        </authorList>
    </citation>
    <scope>NUCLEOTIDE SEQUENCE</scope>
    <source>
        <strain evidence="1">BMAN</strain>
    </source>
</reference>
<name>A0A9Q0R5M0_ANAIG</name>